<dbReference type="PROSITE" id="PS01124">
    <property type="entry name" value="HTH_ARAC_FAMILY_2"/>
    <property type="match status" value="1"/>
</dbReference>
<accession>A0A127QQ71</accession>
<dbReference type="GO" id="GO:0043565">
    <property type="term" value="F:sequence-specific DNA binding"/>
    <property type="evidence" value="ECO:0007669"/>
    <property type="project" value="InterPro"/>
</dbReference>
<sequence length="491" mass="53741">MELDHDICYRALASRDARFDGRFFIAVKTTRIYCRPICPARTAKSENVMFFPSAAAAQESGFRPCLRCRPEAAPDSGAWRGVSNTGVSNTVSRALALIEMGALDEAGMDALVARLGIGERQLRRLFVQHVGASPIAVAQTRRVLLAKQLIHETRLPFTEIAFAAGFGSVRRFNEVFQALYQRPPSALRHGAKPEQSAGPQGEITLLLRYRPPYDWPAMLGFLQARAIAGLEWVADDCYYRSISLDGTHGTIAVRPGAGHALEVTIRFPRLAALPAIIARLRRVFDLAADPEIINRQLAEDPLMSTLTAARPGLRVPGAWDGFELAMRAVLGQQITVTAAVKLAGKLVQQYGEPLHEIAVDRPGLTHVFPQAERVAAADLATLGMPRTRAATLSGVAAALVANPRLFDTRASLEEAVLTLRELPGIGDWTAQYIAIRQLRETDAFPAGDVGLMQAIAQHEGDRPNARQLTERAEAWRPWRAYAAQHLWASIV</sequence>
<evidence type="ECO:0000256" key="10">
    <source>
        <dbReference type="ARBA" id="ARBA00023125"/>
    </source>
</evidence>
<dbReference type="GO" id="GO:0032131">
    <property type="term" value="F:alkylated DNA binding"/>
    <property type="evidence" value="ECO:0007669"/>
    <property type="project" value="TreeGrafter"/>
</dbReference>
<dbReference type="Pfam" id="PF02805">
    <property type="entry name" value="Ada_Zn_binding"/>
    <property type="match status" value="1"/>
</dbReference>
<dbReference type="InterPro" id="IPR018062">
    <property type="entry name" value="HTH_AraC-typ_CS"/>
</dbReference>
<dbReference type="GO" id="GO:0005737">
    <property type="term" value="C:cytoplasm"/>
    <property type="evidence" value="ECO:0007669"/>
    <property type="project" value="TreeGrafter"/>
</dbReference>
<dbReference type="SMART" id="SM00342">
    <property type="entry name" value="HTH_ARAC"/>
    <property type="match status" value="1"/>
</dbReference>
<dbReference type="Proteomes" id="UP000071778">
    <property type="component" value="Chromosome"/>
</dbReference>
<evidence type="ECO:0000256" key="8">
    <source>
        <dbReference type="ARBA" id="ARBA00022833"/>
    </source>
</evidence>
<dbReference type="InterPro" id="IPR018060">
    <property type="entry name" value="HTH_AraC"/>
</dbReference>
<evidence type="ECO:0000256" key="7">
    <source>
        <dbReference type="ARBA" id="ARBA00022763"/>
    </source>
</evidence>
<evidence type="ECO:0000256" key="9">
    <source>
        <dbReference type="ARBA" id="ARBA00023015"/>
    </source>
</evidence>
<dbReference type="GO" id="GO:0008725">
    <property type="term" value="F:DNA-3-methyladenine glycosylase activity"/>
    <property type="evidence" value="ECO:0007669"/>
    <property type="project" value="TreeGrafter"/>
</dbReference>
<dbReference type="InterPro" id="IPR009057">
    <property type="entry name" value="Homeodomain-like_sf"/>
</dbReference>
<evidence type="ECO:0000256" key="12">
    <source>
        <dbReference type="ARBA" id="ARBA00023163"/>
    </source>
</evidence>
<keyword evidence="11" id="KW-0010">Activator</keyword>
<dbReference type="SUPFAM" id="SSF57884">
    <property type="entry name" value="Ada DNA repair protein, N-terminal domain (N-Ada 10)"/>
    <property type="match status" value="1"/>
</dbReference>
<dbReference type="GO" id="GO:0032993">
    <property type="term" value="C:protein-DNA complex"/>
    <property type="evidence" value="ECO:0007669"/>
    <property type="project" value="TreeGrafter"/>
</dbReference>
<dbReference type="GO" id="GO:0032259">
    <property type="term" value="P:methylation"/>
    <property type="evidence" value="ECO:0007669"/>
    <property type="project" value="UniProtKB-KW"/>
</dbReference>
<dbReference type="AlphaFoldDB" id="A0A127QQ71"/>
<dbReference type="PANTHER" id="PTHR43003">
    <property type="entry name" value="DNA-3-METHYLADENINE GLYCOSYLASE"/>
    <property type="match status" value="1"/>
</dbReference>
<dbReference type="InterPro" id="IPR010316">
    <property type="entry name" value="AlkA_N"/>
</dbReference>
<dbReference type="SUPFAM" id="SSF48150">
    <property type="entry name" value="DNA-glycosylase"/>
    <property type="match status" value="1"/>
</dbReference>
<keyword evidence="8" id="KW-0862">Zinc</keyword>
<dbReference type="PANTHER" id="PTHR43003:SF13">
    <property type="entry name" value="DNA-3-METHYLADENINE GLYCOSYLASE 2"/>
    <property type="match status" value="1"/>
</dbReference>
<protein>
    <recommendedName>
        <fullName evidence="3">DNA-3-methyladenine glycosylase II</fullName>
        <ecNumber evidence="3">3.2.2.21</ecNumber>
    </recommendedName>
</protein>
<organism evidence="15 16">
    <name type="scientific">Collimonas arenae</name>
    <dbReference type="NCBI Taxonomy" id="279058"/>
    <lineage>
        <taxon>Bacteria</taxon>
        <taxon>Pseudomonadati</taxon>
        <taxon>Pseudomonadota</taxon>
        <taxon>Betaproteobacteria</taxon>
        <taxon>Burkholderiales</taxon>
        <taxon>Oxalobacteraceae</taxon>
        <taxon>Collimonas</taxon>
    </lineage>
</organism>
<evidence type="ECO:0000313" key="16">
    <source>
        <dbReference type="Proteomes" id="UP000071778"/>
    </source>
</evidence>
<dbReference type="Gene3D" id="3.30.310.20">
    <property type="entry name" value="DNA-3-methyladenine glycosylase AlkA, N-terminal domain"/>
    <property type="match status" value="1"/>
</dbReference>
<dbReference type="InterPro" id="IPR003265">
    <property type="entry name" value="HhH-GPD_domain"/>
</dbReference>
<dbReference type="InterPro" id="IPR023170">
    <property type="entry name" value="HhH_base_excis_C"/>
</dbReference>
<evidence type="ECO:0000256" key="2">
    <source>
        <dbReference type="ARBA" id="ARBA00001947"/>
    </source>
</evidence>
<evidence type="ECO:0000256" key="11">
    <source>
        <dbReference type="ARBA" id="ARBA00023159"/>
    </source>
</evidence>
<dbReference type="Gene3D" id="1.10.10.60">
    <property type="entry name" value="Homeodomain-like"/>
    <property type="match status" value="1"/>
</dbReference>
<feature type="domain" description="HTH araC/xylS-type" evidence="14">
    <location>
        <begin position="92"/>
        <end position="190"/>
    </location>
</feature>
<dbReference type="GO" id="GO:0006285">
    <property type="term" value="P:base-excision repair, AP site formation"/>
    <property type="evidence" value="ECO:0007669"/>
    <property type="project" value="TreeGrafter"/>
</dbReference>
<dbReference type="SUPFAM" id="SSF46689">
    <property type="entry name" value="Homeodomain-like"/>
    <property type="match status" value="1"/>
</dbReference>
<dbReference type="InterPro" id="IPR011257">
    <property type="entry name" value="DNA_glycosylase"/>
</dbReference>
<dbReference type="InterPro" id="IPR004026">
    <property type="entry name" value="Ada_DNA_repair_Zn-bd"/>
</dbReference>
<dbReference type="InterPro" id="IPR037046">
    <property type="entry name" value="AlkA_N_sf"/>
</dbReference>
<evidence type="ECO:0000256" key="6">
    <source>
        <dbReference type="ARBA" id="ARBA00022723"/>
    </source>
</evidence>
<dbReference type="GO" id="GO:0008270">
    <property type="term" value="F:zinc ion binding"/>
    <property type="evidence" value="ECO:0007669"/>
    <property type="project" value="InterPro"/>
</dbReference>
<dbReference type="PATRIC" id="fig|279058.18.peg.4468"/>
<keyword evidence="5" id="KW-0808">Transferase</keyword>
<dbReference type="FunFam" id="3.40.10.10:FF:000001">
    <property type="entry name" value="DNA-3-methyladenine glycosylase 2"/>
    <property type="match status" value="1"/>
</dbReference>
<keyword evidence="9" id="KW-0805">Transcription regulation</keyword>
<dbReference type="GO" id="GO:0006307">
    <property type="term" value="P:DNA alkylation repair"/>
    <property type="evidence" value="ECO:0007669"/>
    <property type="project" value="TreeGrafter"/>
</dbReference>
<dbReference type="RefSeq" id="WP_061537504.1">
    <property type="nucleotide sequence ID" value="NZ_CP013235.1"/>
</dbReference>
<dbReference type="PROSITE" id="PS00041">
    <property type="entry name" value="HTH_ARAC_FAMILY_1"/>
    <property type="match status" value="1"/>
</dbReference>
<evidence type="ECO:0000256" key="1">
    <source>
        <dbReference type="ARBA" id="ARBA00000086"/>
    </source>
</evidence>
<proteinExistence type="predicted"/>
<comment type="cofactor">
    <cofactor evidence="2">
        <name>Zn(2+)</name>
        <dbReference type="ChEBI" id="CHEBI:29105"/>
    </cofactor>
</comment>
<dbReference type="GO" id="GO:0008168">
    <property type="term" value="F:methyltransferase activity"/>
    <property type="evidence" value="ECO:0007669"/>
    <property type="project" value="UniProtKB-KW"/>
</dbReference>
<keyword evidence="12" id="KW-0804">Transcription</keyword>
<dbReference type="GO" id="GO:0043916">
    <property type="term" value="F:DNA-7-methylguanine glycosylase activity"/>
    <property type="evidence" value="ECO:0007669"/>
    <property type="project" value="TreeGrafter"/>
</dbReference>
<dbReference type="Pfam" id="PF00730">
    <property type="entry name" value="HhH-GPD"/>
    <property type="match status" value="1"/>
</dbReference>
<dbReference type="GO" id="GO:0003700">
    <property type="term" value="F:DNA-binding transcription factor activity"/>
    <property type="evidence" value="ECO:0007669"/>
    <property type="project" value="InterPro"/>
</dbReference>
<dbReference type="EMBL" id="CP013235">
    <property type="protein sequence ID" value="AMP12196.1"/>
    <property type="molecule type" value="Genomic_DNA"/>
</dbReference>
<evidence type="ECO:0000259" key="14">
    <source>
        <dbReference type="PROSITE" id="PS01124"/>
    </source>
</evidence>
<keyword evidence="10" id="KW-0238">DNA-binding</keyword>
<dbReference type="Gene3D" id="1.10.340.30">
    <property type="entry name" value="Hypothetical protein, domain 2"/>
    <property type="match status" value="1"/>
</dbReference>
<keyword evidence="6" id="KW-0479">Metal-binding</keyword>
<evidence type="ECO:0000313" key="15">
    <source>
        <dbReference type="EMBL" id="AMP12196.1"/>
    </source>
</evidence>
<dbReference type="InterPro" id="IPR051912">
    <property type="entry name" value="Alkylbase_DNA_Glycosylase/TA"/>
</dbReference>
<keyword evidence="16" id="KW-1185">Reference proteome</keyword>
<dbReference type="InterPro" id="IPR035451">
    <property type="entry name" value="Ada-like_dom_sf"/>
</dbReference>
<dbReference type="SMART" id="SM00478">
    <property type="entry name" value="ENDO3c"/>
    <property type="match status" value="1"/>
</dbReference>
<dbReference type="Pfam" id="PF06029">
    <property type="entry name" value="AlkA_N"/>
    <property type="match status" value="1"/>
</dbReference>
<dbReference type="CDD" id="cd00056">
    <property type="entry name" value="ENDO3c"/>
    <property type="match status" value="1"/>
</dbReference>
<dbReference type="SUPFAM" id="SSF55945">
    <property type="entry name" value="TATA-box binding protein-like"/>
    <property type="match status" value="1"/>
</dbReference>
<dbReference type="Gene3D" id="3.40.10.10">
    <property type="entry name" value="DNA Methylphosphotriester Repair Domain"/>
    <property type="match status" value="1"/>
</dbReference>
<evidence type="ECO:0000256" key="5">
    <source>
        <dbReference type="ARBA" id="ARBA00022679"/>
    </source>
</evidence>
<name>A0A127QQ71_9BURK</name>
<keyword evidence="4" id="KW-0489">Methyltransferase</keyword>
<dbReference type="Gene3D" id="1.10.1670.10">
    <property type="entry name" value="Helix-hairpin-Helix base-excision DNA repair enzymes (C-terminal)"/>
    <property type="match status" value="1"/>
</dbReference>
<gene>
    <name evidence="15" type="ORF">CAter282_4538</name>
</gene>
<keyword evidence="7" id="KW-0227">DNA damage</keyword>
<evidence type="ECO:0000256" key="4">
    <source>
        <dbReference type="ARBA" id="ARBA00022603"/>
    </source>
</evidence>
<dbReference type="Pfam" id="PF12833">
    <property type="entry name" value="HTH_18"/>
    <property type="match status" value="1"/>
</dbReference>
<dbReference type="EC" id="3.2.2.21" evidence="3"/>
<comment type="catalytic activity">
    <reaction evidence="1">
        <text>Hydrolysis of alkylated DNA, releasing 3-methyladenine, 3-methylguanine, 7-methylguanine and 7-methyladenine.</text>
        <dbReference type="EC" id="3.2.2.21"/>
    </reaction>
</comment>
<reference evidence="15 16" key="1">
    <citation type="submission" date="2015-11" db="EMBL/GenBank/DDBJ databases">
        <title>Exploring the genomic traits of fungus-feeding bacterial genus Collimonas.</title>
        <authorList>
            <person name="Song C."/>
            <person name="Schmidt R."/>
            <person name="de Jager V."/>
            <person name="Krzyzanowska D."/>
            <person name="Jongedijk E."/>
            <person name="Cankar K."/>
            <person name="Beekwilder J."/>
            <person name="van Veen A."/>
            <person name="de Boer W."/>
            <person name="van Veen J.A."/>
            <person name="Garbeva P."/>
        </authorList>
    </citation>
    <scope>NUCLEOTIDE SEQUENCE [LARGE SCALE GENOMIC DNA]</scope>
    <source>
        <strain evidence="15 16">Ter282</strain>
    </source>
</reference>
<dbReference type="SMART" id="SM01009">
    <property type="entry name" value="AlkA_N"/>
    <property type="match status" value="1"/>
</dbReference>
<keyword evidence="13" id="KW-0234">DNA repair</keyword>
<evidence type="ECO:0000256" key="3">
    <source>
        <dbReference type="ARBA" id="ARBA00012000"/>
    </source>
</evidence>
<evidence type="ECO:0000256" key="13">
    <source>
        <dbReference type="ARBA" id="ARBA00023204"/>
    </source>
</evidence>